<evidence type="ECO:0000313" key="4">
    <source>
        <dbReference type="Proteomes" id="UP000013827"/>
    </source>
</evidence>
<dbReference type="GeneID" id="17260157"/>
<sequence length="208" mass="23263">MKSQTAEVFSRKHAAALSKGRNLRQKAAEADEAAETAKRATQGAEVAKRNHQILTRKLEAEKVKIREQLLAEQQTTHLLRAQLKDLNLDVVHCKKESVQLAEMVSRLEAQIDRHRTLEQDLLEQLRQARAANHAEEVQELAREKETLLAEVARTNIERDALKQSLESEQAQRASVAEALAETQAHCARLEAGKAELARAHEAAIVDAH</sequence>
<keyword evidence="1" id="KW-0175">Coiled coil</keyword>
<proteinExistence type="predicted"/>
<name>A0A0D3IRX1_EMIH1</name>
<evidence type="ECO:0000313" key="3">
    <source>
        <dbReference type="EnsemblProtists" id="EOD14006"/>
    </source>
</evidence>
<dbReference type="RefSeq" id="XP_005766435.1">
    <property type="nucleotide sequence ID" value="XM_005766378.1"/>
</dbReference>
<keyword evidence="4" id="KW-1185">Reference proteome</keyword>
<evidence type="ECO:0000256" key="2">
    <source>
        <dbReference type="SAM" id="MobiDB-lite"/>
    </source>
</evidence>
<reference evidence="4" key="1">
    <citation type="journal article" date="2013" name="Nature">
        <title>Pan genome of the phytoplankton Emiliania underpins its global distribution.</title>
        <authorList>
            <person name="Read B.A."/>
            <person name="Kegel J."/>
            <person name="Klute M.J."/>
            <person name="Kuo A."/>
            <person name="Lefebvre S.C."/>
            <person name="Maumus F."/>
            <person name="Mayer C."/>
            <person name="Miller J."/>
            <person name="Monier A."/>
            <person name="Salamov A."/>
            <person name="Young J."/>
            <person name="Aguilar M."/>
            <person name="Claverie J.M."/>
            <person name="Frickenhaus S."/>
            <person name="Gonzalez K."/>
            <person name="Herman E.K."/>
            <person name="Lin Y.C."/>
            <person name="Napier J."/>
            <person name="Ogata H."/>
            <person name="Sarno A.F."/>
            <person name="Shmutz J."/>
            <person name="Schroeder D."/>
            <person name="de Vargas C."/>
            <person name="Verret F."/>
            <person name="von Dassow P."/>
            <person name="Valentin K."/>
            <person name="Van de Peer Y."/>
            <person name="Wheeler G."/>
            <person name="Dacks J.B."/>
            <person name="Delwiche C.F."/>
            <person name="Dyhrman S.T."/>
            <person name="Glockner G."/>
            <person name="John U."/>
            <person name="Richards T."/>
            <person name="Worden A.Z."/>
            <person name="Zhang X."/>
            <person name="Grigoriev I.V."/>
            <person name="Allen A.E."/>
            <person name="Bidle K."/>
            <person name="Borodovsky M."/>
            <person name="Bowler C."/>
            <person name="Brownlee C."/>
            <person name="Cock J.M."/>
            <person name="Elias M."/>
            <person name="Gladyshev V.N."/>
            <person name="Groth M."/>
            <person name="Guda C."/>
            <person name="Hadaegh A."/>
            <person name="Iglesias-Rodriguez M.D."/>
            <person name="Jenkins J."/>
            <person name="Jones B.M."/>
            <person name="Lawson T."/>
            <person name="Leese F."/>
            <person name="Lindquist E."/>
            <person name="Lobanov A."/>
            <person name="Lomsadze A."/>
            <person name="Malik S.B."/>
            <person name="Marsh M.E."/>
            <person name="Mackinder L."/>
            <person name="Mock T."/>
            <person name="Mueller-Roeber B."/>
            <person name="Pagarete A."/>
            <person name="Parker M."/>
            <person name="Probert I."/>
            <person name="Quesneville H."/>
            <person name="Raines C."/>
            <person name="Rensing S.A."/>
            <person name="Riano-Pachon D.M."/>
            <person name="Richier S."/>
            <person name="Rokitta S."/>
            <person name="Shiraiwa Y."/>
            <person name="Soanes D.M."/>
            <person name="van der Giezen M."/>
            <person name="Wahlund T.M."/>
            <person name="Williams B."/>
            <person name="Wilson W."/>
            <person name="Wolfe G."/>
            <person name="Wurch L.L."/>
        </authorList>
    </citation>
    <scope>NUCLEOTIDE SEQUENCE</scope>
</reference>
<feature type="region of interest" description="Disordered" evidence="2">
    <location>
        <begin position="1"/>
        <end position="44"/>
    </location>
</feature>
<dbReference type="EnsemblProtists" id="EOD14006">
    <property type="protein sequence ID" value="EOD14006"/>
    <property type="gene ID" value="EMIHUDRAFT_256669"/>
</dbReference>
<dbReference type="HOGENOM" id="CLU_1323925_0_0_1"/>
<dbReference type="Proteomes" id="UP000013827">
    <property type="component" value="Unassembled WGS sequence"/>
</dbReference>
<dbReference type="KEGG" id="ehx:EMIHUDRAFT_256669"/>
<reference evidence="3" key="2">
    <citation type="submission" date="2024-10" db="UniProtKB">
        <authorList>
            <consortium name="EnsemblProtists"/>
        </authorList>
    </citation>
    <scope>IDENTIFICATION</scope>
</reference>
<dbReference type="AlphaFoldDB" id="A0A0D3IRX1"/>
<feature type="coiled-coil region" evidence="1">
    <location>
        <begin position="104"/>
        <end position="171"/>
    </location>
</feature>
<protein>
    <submittedName>
        <fullName evidence="3">Uncharacterized protein</fullName>
    </submittedName>
</protein>
<accession>A0A0D3IRX1</accession>
<evidence type="ECO:0000256" key="1">
    <source>
        <dbReference type="SAM" id="Coils"/>
    </source>
</evidence>
<organism evidence="3 4">
    <name type="scientific">Emiliania huxleyi (strain CCMP1516)</name>
    <dbReference type="NCBI Taxonomy" id="280463"/>
    <lineage>
        <taxon>Eukaryota</taxon>
        <taxon>Haptista</taxon>
        <taxon>Haptophyta</taxon>
        <taxon>Prymnesiophyceae</taxon>
        <taxon>Isochrysidales</taxon>
        <taxon>Noelaerhabdaceae</taxon>
        <taxon>Emiliania</taxon>
    </lineage>
</organism>